<dbReference type="Proteomes" id="UP001558613">
    <property type="component" value="Unassembled WGS sequence"/>
</dbReference>
<dbReference type="PROSITE" id="PS00514">
    <property type="entry name" value="FIBRINOGEN_C_1"/>
    <property type="match status" value="1"/>
</dbReference>
<evidence type="ECO:0000259" key="3">
    <source>
        <dbReference type="PROSITE" id="PS51406"/>
    </source>
</evidence>
<feature type="domain" description="Fibrinogen C-terminal" evidence="3">
    <location>
        <begin position="131"/>
        <end position="373"/>
    </location>
</feature>
<dbReference type="Pfam" id="PF00147">
    <property type="entry name" value="Fibrinogen_C"/>
    <property type="match status" value="1"/>
</dbReference>
<comment type="caution">
    <text evidence="4">The sequence shown here is derived from an EMBL/GenBank/DDBJ whole genome shotgun (WGS) entry which is preliminary data.</text>
</comment>
<dbReference type="EMBL" id="JAYMGO010000021">
    <property type="protein sequence ID" value="KAL1252973.1"/>
    <property type="molecule type" value="Genomic_DNA"/>
</dbReference>
<dbReference type="SUPFAM" id="SSF56496">
    <property type="entry name" value="Fibrinogen C-terminal domain-like"/>
    <property type="match status" value="1"/>
</dbReference>
<organism evidence="4 5">
    <name type="scientific">Cirrhinus molitorella</name>
    <name type="common">mud carp</name>
    <dbReference type="NCBI Taxonomy" id="172907"/>
    <lineage>
        <taxon>Eukaryota</taxon>
        <taxon>Metazoa</taxon>
        <taxon>Chordata</taxon>
        <taxon>Craniata</taxon>
        <taxon>Vertebrata</taxon>
        <taxon>Euteleostomi</taxon>
        <taxon>Actinopterygii</taxon>
        <taxon>Neopterygii</taxon>
        <taxon>Teleostei</taxon>
        <taxon>Ostariophysi</taxon>
        <taxon>Cypriniformes</taxon>
        <taxon>Cyprinidae</taxon>
        <taxon>Labeoninae</taxon>
        <taxon>Labeonini</taxon>
        <taxon>Cirrhinus</taxon>
    </lineage>
</organism>
<evidence type="ECO:0000313" key="5">
    <source>
        <dbReference type="Proteomes" id="UP001558613"/>
    </source>
</evidence>
<gene>
    <name evidence="4" type="ORF">QQF64_017666</name>
</gene>
<dbReference type="CDD" id="cd00087">
    <property type="entry name" value="FReD"/>
    <property type="match status" value="1"/>
</dbReference>
<dbReference type="InterPro" id="IPR014716">
    <property type="entry name" value="Fibrinogen_a/b/g_C_1"/>
</dbReference>
<reference evidence="4 5" key="1">
    <citation type="submission" date="2023-09" db="EMBL/GenBank/DDBJ databases">
        <authorList>
            <person name="Wang M."/>
        </authorList>
    </citation>
    <scope>NUCLEOTIDE SEQUENCE [LARGE SCALE GENOMIC DNA]</scope>
    <source>
        <strain evidence="4">GT-2023</strain>
        <tissue evidence="4">Liver</tissue>
    </source>
</reference>
<dbReference type="PANTHER" id="PTHR19143">
    <property type="entry name" value="FIBRINOGEN/TENASCIN/ANGIOPOEITIN"/>
    <property type="match status" value="1"/>
</dbReference>
<dbReference type="Gene3D" id="4.10.530.10">
    <property type="entry name" value="Gamma-fibrinogen Carboxyl Terminal Fragment, domain 2"/>
    <property type="match status" value="1"/>
</dbReference>
<accession>A0ABR3LJB7</accession>
<name>A0ABR3LJB7_9TELE</name>
<dbReference type="InterPro" id="IPR002181">
    <property type="entry name" value="Fibrinogen_a/b/g_C_dom"/>
</dbReference>
<keyword evidence="2" id="KW-0732">Signal</keyword>
<dbReference type="InterPro" id="IPR036056">
    <property type="entry name" value="Fibrinogen-like_C"/>
</dbReference>
<dbReference type="PANTHER" id="PTHR19143:SF185">
    <property type="entry name" value="ANGIOPOIETIN-RELATED PROTEIN 5"/>
    <property type="match status" value="1"/>
</dbReference>
<feature type="chain" id="PRO_5046271397" description="Fibrinogen C-terminal domain-containing protein" evidence="2">
    <location>
        <begin position="19"/>
        <end position="378"/>
    </location>
</feature>
<evidence type="ECO:0000313" key="4">
    <source>
        <dbReference type="EMBL" id="KAL1252973.1"/>
    </source>
</evidence>
<protein>
    <recommendedName>
        <fullName evidence="3">Fibrinogen C-terminal domain-containing protein</fullName>
    </recommendedName>
</protein>
<sequence>MIWITLFLHLLASSAVNTSSNDPALLTGESEDVSLQGQKEHYHRDAGKDKCTMPCEMTAKLMRDEKHSLCINLQHAIVSYTRNTRKLIRNLIDDQQKALEFLSSQIIELTAKVNTLSSDVQRSSCDIFSVKPMESHGKDCSDIQETLGAVSPKIPSLHLMNYPSQTGHQQVFCEMDYMEGGWTVIQRRTDGLTDFKRMWSQYLDGFGHLPGEHWLGLRKIYNIVNQRNTRFQLHVSLVSQDDTTAYASYDNFWLEDETKFFAIHLGRYAGSAGDAFRGYNQEQNQDTAPFSTSDVDNDGCSPFCNFADKAVESCSMNQNNTGWWFNQCGKANLNGSPLDQDLSSQSHIHWDTWTKNGTLVKIKSVTMKIRRVEIPNLK</sequence>
<evidence type="ECO:0000256" key="2">
    <source>
        <dbReference type="SAM" id="SignalP"/>
    </source>
</evidence>
<keyword evidence="1" id="KW-1015">Disulfide bond</keyword>
<dbReference type="SMART" id="SM00186">
    <property type="entry name" value="FBG"/>
    <property type="match status" value="1"/>
</dbReference>
<dbReference type="InterPro" id="IPR050373">
    <property type="entry name" value="Fibrinogen_C-term_domain"/>
</dbReference>
<dbReference type="InterPro" id="IPR020837">
    <property type="entry name" value="Fibrinogen_CS"/>
</dbReference>
<keyword evidence="5" id="KW-1185">Reference proteome</keyword>
<dbReference type="Gene3D" id="3.90.215.10">
    <property type="entry name" value="Gamma Fibrinogen, chain A, domain 1"/>
    <property type="match status" value="1"/>
</dbReference>
<proteinExistence type="predicted"/>
<feature type="signal peptide" evidence="2">
    <location>
        <begin position="1"/>
        <end position="18"/>
    </location>
</feature>
<evidence type="ECO:0000256" key="1">
    <source>
        <dbReference type="ARBA" id="ARBA00023157"/>
    </source>
</evidence>
<dbReference type="PROSITE" id="PS51406">
    <property type="entry name" value="FIBRINOGEN_C_2"/>
    <property type="match status" value="1"/>
</dbReference>